<dbReference type="Gene3D" id="2.160.20.80">
    <property type="entry name" value="E3 ubiquitin-protein ligase SopA"/>
    <property type="match status" value="1"/>
</dbReference>
<dbReference type="InterPro" id="IPR051082">
    <property type="entry name" value="Pentapeptide-BTB/POZ_domain"/>
</dbReference>
<accession>A0A2H0YWP4</accession>
<dbReference type="SUPFAM" id="SSF141571">
    <property type="entry name" value="Pentapeptide repeat-like"/>
    <property type="match status" value="1"/>
</dbReference>
<evidence type="ECO:0000313" key="1">
    <source>
        <dbReference type="EMBL" id="PIS42918.1"/>
    </source>
</evidence>
<comment type="caution">
    <text evidence="1">The sequence shown here is derived from an EMBL/GenBank/DDBJ whole genome shotgun (WGS) entry which is preliminary data.</text>
</comment>
<name>A0A2H0YWP4_9BACT</name>
<protein>
    <recommendedName>
        <fullName evidence="3">Pentapeptide repeat-containing protein</fullName>
    </recommendedName>
</protein>
<evidence type="ECO:0000313" key="2">
    <source>
        <dbReference type="Proteomes" id="UP000231542"/>
    </source>
</evidence>
<dbReference type="PANTHER" id="PTHR14136:SF17">
    <property type="entry name" value="BTB_POZ DOMAIN-CONTAINING PROTEIN KCTD9"/>
    <property type="match status" value="1"/>
</dbReference>
<dbReference type="PANTHER" id="PTHR14136">
    <property type="entry name" value="BTB_POZ DOMAIN-CONTAINING PROTEIN KCTD9"/>
    <property type="match status" value="1"/>
</dbReference>
<dbReference type="AlphaFoldDB" id="A0A2H0YWP4"/>
<dbReference type="EMBL" id="PEXU01000012">
    <property type="protein sequence ID" value="PIS42918.1"/>
    <property type="molecule type" value="Genomic_DNA"/>
</dbReference>
<reference evidence="1 2" key="1">
    <citation type="submission" date="2017-09" db="EMBL/GenBank/DDBJ databases">
        <title>Depth-based differentiation of microbial function through sediment-hosted aquifers and enrichment of novel symbionts in the deep terrestrial subsurface.</title>
        <authorList>
            <person name="Probst A.J."/>
            <person name="Ladd B."/>
            <person name="Jarett J.K."/>
            <person name="Geller-Mcgrath D.E."/>
            <person name="Sieber C.M."/>
            <person name="Emerson J.B."/>
            <person name="Anantharaman K."/>
            <person name="Thomas B.C."/>
            <person name="Malmstrom R."/>
            <person name="Stieglmeier M."/>
            <person name="Klingl A."/>
            <person name="Woyke T."/>
            <person name="Ryan C.M."/>
            <person name="Banfield J.F."/>
        </authorList>
    </citation>
    <scope>NUCLEOTIDE SEQUENCE [LARGE SCALE GENOMIC DNA]</scope>
    <source>
        <strain evidence="1">CG08_land_8_20_14_0_20_40_16</strain>
    </source>
</reference>
<gene>
    <name evidence="1" type="ORF">COT24_01040</name>
</gene>
<dbReference type="InterPro" id="IPR001646">
    <property type="entry name" value="5peptide_repeat"/>
</dbReference>
<proteinExistence type="predicted"/>
<evidence type="ECO:0008006" key="3">
    <source>
        <dbReference type="Google" id="ProtNLM"/>
    </source>
</evidence>
<organism evidence="1 2">
    <name type="scientific">Candidatus Kerfeldbacteria bacterium CG08_land_8_20_14_0_20_40_16</name>
    <dbReference type="NCBI Taxonomy" id="2014244"/>
    <lineage>
        <taxon>Bacteria</taxon>
        <taxon>Candidatus Kerfeldiibacteriota</taxon>
    </lineage>
</organism>
<dbReference type="Proteomes" id="UP000231542">
    <property type="component" value="Unassembled WGS sequence"/>
</dbReference>
<sequence>MVSMEKFNNDFKLPEQEIKKQHRLTREEVAGRLEQGENLENLILTDLDLAGLNLEGRKFCHSDLRGINFYRAEENDNGTVTETRTNLKGCDFTEAIIADLGPEAFFYKVEAEGAKFGYQENLISRRKRQAESGKVPRKEDTGGLFGFNGMEGNFKKTRWINADFGGGSGYDALFIGADLSEATMEGCDLSGIDFSEVNIDNIEIVNPTSLAGMKINKDQIELLAQTIRLSDSEKRAKFLKEIEQKGPRKALEDYFKIIIIKGKE</sequence>
<dbReference type="Pfam" id="PF00805">
    <property type="entry name" value="Pentapeptide"/>
    <property type="match status" value="1"/>
</dbReference>